<dbReference type="AlphaFoldDB" id="A0A0B6YMY7"/>
<dbReference type="EMBL" id="HACG01010286">
    <property type="protein sequence ID" value="CEK57151.1"/>
    <property type="molecule type" value="Transcribed_RNA"/>
</dbReference>
<feature type="non-terminal residue" evidence="1">
    <location>
        <position position="51"/>
    </location>
</feature>
<name>A0A0B6YMY7_9EUPU</name>
<reference evidence="1" key="1">
    <citation type="submission" date="2014-12" db="EMBL/GenBank/DDBJ databases">
        <title>Insight into the proteome of Arion vulgaris.</title>
        <authorList>
            <person name="Aradska J."/>
            <person name="Bulat T."/>
            <person name="Smidak R."/>
            <person name="Sarate P."/>
            <person name="Gangsoo J."/>
            <person name="Sialana F."/>
            <person name="Bilban M."/>
            <person name="Lubec G."/>
        </authorList>
    </citation>
    <scope>NUCLEOTIDE SEQUENCE</scope>
    <source>
        <tissue evidence="1">Skin</tissue>
    </source>
</reference>
<gene>
    <name evidence="1" type="primary">ORF29426</name>
</gene>
<evidence type="ECO:0000313" key="1">
    <source>
        <dbReference type="EMBL" id="CEK57151.1"/>
    </source>
</evidence>
<protein>
    <submittedName>
        <fullName evidence="1">Uncharacterized protein</fullName>
    </submittedName>
</protein>
<organism evidence="1">
    <name type="scientific">Arion vulgaris</name>
    <dbReference type="NCBI Taxonomy" id="1028688"/>
    <lineage>
        <taxon>Eukaryota</taxon>
        <taxon>Metazoa</taxon>
        <taxon>Spiralia</taxon>
        <taxon>Lophotrochozoa</taxon>
        <taxon>Mollusca</taxon>
        <taxon>Gastropoda</taxon>
        <taxon>Heterobranchia</taxon>
        <taxon>Euthyneura</taxon>
        <taxon>Panpulmonata</taxon>
        <taxon>Eupulmonata</taxon>
        <taxon>Stylommatophora</taxon>
        <taxon>Helicina</taxon>
        <taxon>Arionoidea</taxon>
        <taxon>Arionidae</taxon>
        <taxon>Arion</taxon>
    </lineage>
</organism>
<sequence>MSLPVLGKYRMNGEFIVPSRTLFCTKTEQGCCNTNKPDYENSSQYSIYCTN</sequence>
<accession>A0A0B6YMY7</accession>
<proteinExistence type="predicted"/>